<organism evidence="1 2">
    <name type="scientific">Dreissena polymorpha</name>
    <name type="common">Zebra mussel</name>
    <name type="synonym">Mytilus polymorpha</name>
    <dbReference type="NCBI Taxonomy" id="45954"/>
    <lineage>
        <taxon>Eukaryota</taxon>
        <taxon>Metazoa</taxon>
        <taxon>Spiralia</taxon>
        <taxon>Lophotrochozoa</taxon>
        <taxon>Mollusca</taxon>
        <taxon>Bivalvia</taxon>
        <taxon>Autobranchia</taxon>
        <taxon>Heteroconchia</taxon>
        <taxon>Euheterodonta</taxon>
        <taxon>Imparidentia</taxon>
        <taxon>Neoheterodontei</taxon>
        <taxon>Myida</taxon>
        <taxon>Dreissenoidea</taxon>
        <taxon>Dreissenidae</taxon>
        <taxon>Dreissena</taxon>
    </lineage>
</organism>
<dbReference type="AlphaFoldDB" id="A0A9D4L1T2"/>
<reference evidence="1" key="1">
    <citation type="journal article" date="2019" name="bioRxiv">
        <title>The Genome of the Zebra Mussel, Dreissena polymorpha: A Resource for Invasive Species Research.</title>
        <authorList>
            <person name="McCartney M.A."/>
            <person name="Auch B."/>
            <person name="Kono T."/>
            <person name="Mallez S."/>
            <person name="Zhang Y."/>
            <person name="Obille A."/>
            <person name="Becker A."/>
            <person name="Abrahante J.E."/>
            <person name="Garbe J."/>
            <person name="Badalamenti J.P."/>
            <person name="Herman A."/>
            <person name="Mangelson H."/>
            <person name="Liachko I."/>
            <person name="Sullivan S."/>
            <person name="Sone E.D."/>
            <person name="Koren S."/>
            <person name="Silverstein K.A.T."/>
            <person name="Beckman K.B."/>
            <person name="Gohl D.M."/>
        </authorList>
    </citation>
    <scope>NUCLEOTIDE SEQUENCE</scope>
    <source>
        <strain evidence="1">Duluth1</strain>
        <tissue evidence="1">Whole animal</tissue>
    </source>
</reference>
<protein>
    <submittedName>
        <fullName evidence="1">Uncharacterized protein</fullName>
    </submittedName>
</protein>
<comment type="caution">
    <text evidence="1">The sequence shown here is derived from an EMBL/GenBank/DDBJ whole genome shotgun (WGS) entry which is preliminary data.</text>
</comment>
<reference evidence="1" key="2">
    <citation type="submission" date="2020-11" db="EMBL/GenBank/DDBJ databases">
        <authorList>
            <person name="McCartney M.A."/>
            <person name="Auch B."/>
            <person name="Kono T."/>
            <person name="Mallez S."/>
            <person name="Becker A."/>
            <person name="Gohl D.M."/>
            <person name="Silverstein K.A.T."/>
            <person name="Koren S."/>
            <person name="Bechman K.B."/>
            <person name="Herman A."/>
            <person name="Abrahante J.E."/>
            <person name="Garbe J."/>
        </authorList>
    </citation>
    <scope>NUCLEOTIDE SEQUENCE</scope>
    <source>
        <strain evidence="1">Duluth1</strain>
        <tissue evidence="1">Whole animal</tissue>
    </source>
</reference>
<name>A0A9D4L1T2_DREPO</name>
<gene>
    <name evidence="1" type="ORF">DPMN_092675</name>
</gene>
<accession>A0A9D4L1T2</accession>
<evidence type="ECO:0000313" key="1">
    <source>
        <dbReference type="EMBL" id="KAH3850267.1"/>
    </source>
</evidence>
<evidence type="ECO:0000313" key="2">
    <source>
        <dbReference type="Proteomes" id="UP000828390"/>
    </source>
</evidence>
<sequence>MPDDVTLRQETEVGIAERADRIVSVIAKAVSPDSENSTTVRRIRLVKDTSVDANTLAF</sequence>
<proteinExistence type="predicted"/>
<dbReference type="Proteomes" id="UP000828390">
    <property type="component" value="Unassembled WGS sequence"/>
</dbReference>
<dbReference type="EMBL" id="JAIWYP010000003">
    <property type="protein sequence ID" value="KAH3850267.1"/>
    <property type="molecule type" value="Genomic_DNA"/>
</dbReference>
<keyword evidence="2" id="KW-1185">Reference proteome</keyword>